<feature type="compositionally biased region" description="Basic and acidic residues" evidence="1">
    <location>
        <begin position="342"/>
        <end position="355"/>
    </location>
</feature>
<dbReference type="Proteomes" id="UP000817658">
    <property type="component" value="Chromosome 1"/>
</dbReference>
<evidence type="ECO:0000313" key="2">
    <source>
        <dbReference type="EMBL" id="BAD81503.1"/>
    </source>
</evidence>
<reference evidence="3" key="1">
    <citation type="journal article" date="2002" name="Nature">
        <title>The genome sequence and structure of rice chromosome 1.</title>
        <authorList>
            <person name="Sasaki T."/>
            <person name="Matsumoto T."/>
            <person name="Yamamoto K."/>
            <person name="Sakata K."/>
            <person name="Baba T."/>
            <person name="Katayose Y."/>
            <person name="Wu J."/>
            <person name="Niimura Y."/>
            <person name="Cheng Z."/>
            <person name="Nagamura Y."/>
            <person name="Antonio B.A."/>
            <person name="Kanamori H."/>
            <person name="Hosokawa S."/>
            <person name="Masukawa M."/>
            <person name="Arikawa K."/>
            <person name="Chiden Y."/>
            <person name="Hayashi M."/>
            <person name="Okamoto M."/>
            <person name="Ando T."/>
            <person name="Aoki H."/>
            <person name="Arita K."/>
            <person name="Hamada M."/>
            <person name="Harada C."/>
            <person name="Hijishita S."/>
            <person name="Honda M."/>
            <person name="Ichikawa Y."/>
            <person name="Idonuma A."/>
            <person name="Iijima M."/>
            <person name="Ikeda M."/>
            <person name="Ikeno M."/>
            <person name="Itoh S."/>
            <person name="Itoh T."/>
            <person name="Itoh Y."/>
            <person name="Itoh Y."/>
            <person name="Iwabuchi A."/>
            <person name="Kamiya K."/>
            <person name="Karasawa W."/>
            <person name="Katagiri S."/>
            <person name="Kikuta A."/>
            <person name="Kobayashi N."/>
            <person name="Kono I."/>
            <person name="Machita K."/>
            <person name="Maehara T."/>
            <person name="Mizuno H."/>
            <person name="Mizubayashi T."/>
            <person name="Mukai Y."/>
            <person name="Nagasaki H."/>
            <person name="Nakashima M."/>
            <person name="Nakama Y."/>
            <person name="Nakamichi Y."/>
            <person name="Nakamura M."/>
            <person name="Namiki N."/>
            <person name="Negishi M."/>
            <person name="Ohta I."/>
            <person name="Ono N."/>
            <person name="Saji S."/>
            <person name="Sakai K."/>
            <person name="Shibata M."/>
            <person name="Shimokawa T."/>
            <person name="Shomura A."/>
            <person name="Song J."/>
            <person name="Takazaki Y."/>
            <person name="Terasawa K."/>
            <person name="Tsuji K."/>
            <person name="Waki K."/>
            <person name="Yamagata H."/>
            <person name="Yamane H."/>
            <person name="Yoshiki S."/>
            <person name="Yoshihara R."/>
            <person name="Yukawa K."/>
            <person name="Zhong H."/>
            <person name="Iwama H."/>
            <person name="Endo T."/>
            <person name="Ito H."/>
            <person name="Hahn J.H."/>
            <person name="Kim H.I."/>
            <person name="Eun M.Y."/>
            <person name="Yano M."/>
            <person name="Jiang J."/>
            <person name="Gojobori T."/>
        </authorList>
    </citation>
    <scope>NUCLEOTIDE SEQUENCE</scope>
</reference>
<feature type="compositionally biased region" description="Basic and acidic residues" evidence="1">
    <location>
        <begin position="188"/>
        <end position="212"/>
    </location>
</feature>
<reference evidence="4" key="3">
    <citation type="journal article" date="2008" name="Nucleic Acids Res.">
        <title>The rice annotation project database (RAP-DB): 2008 update.</title>
        <authorList>
            <consortium name="The rice annotation project (RAP)"/>
        </authorList>
    </citation>
    <scope>GENOME REANNOTATION</scope>
    <source>
        <strain evidence="4">cv. Nipponbare</strain>
    </source>
</reference>
<feature type="compositionally biased region" description="Polar residues" evidence="1">
    <location>
        <begin position="152"/>
        <end position="161"/>
    </location>
</feature>
<evidence type="ECO:0000313" key="4">
    <source>
        <dbReference type="Proteomes" id="UP000000763"/>
    </source>
</evidence>
<gene>
    <name evidence="2" type="ORF">P0443E07.14</name>
    <name evidence="3" type="ORF">P0492F05.23</name>
</gene>
<proteinExistence type="predicted"/>
<feature type="compositionally biased region" description="Low complexity" evidence="1">
    <location>
        <begin position="257"/>
        <end position="267"/>
    </location>
</feature>
<protein>
    <submittedName>
        <fullName evidence="3">Uncharacterized protein</fullName>
    </submittedName>
</protein>
<feature type="compositionally biased region" description="Basic and acidic residues" evidence="1">
    <location>
        <begin position="237"/>
        <end position="256"/>
    </location>
</feature>
<dbReference type="EMBL" id="AP002902">
    <property type="protein sequence ID" value="BAD81546.1"/>
    <property type="molecule type" value="Genomic_DNA"/>
</dbReference>
<sequence>MSSPLPYPAPPHRLRIAVHRKKMTTRLAPLRLRAAALFICPPSAPAVSRRRRRSSPAPPPTRSVPCLGRRERGRGEREEEMSEADMWGPLETGGATAGKSGGGGGGRARPRQAKQAGAGRWPARAATDCGRPRQEVGAGSGRWRRNRGALGSPNTRSSLSSAVHRARPVGRTEAGGMAARGAALDGGGRAEGKRGELRAERTAGVGRADEHCRRMRGPQRRRWPKEERAQRGGAPQQRERTELGKMRLVGEGERGDASPPLARRAPCPSAPPAPGDAAAPPAPAAHRPHSELPLACRHARPPLAVAAAALTRRHRRSACSSALTPPLHLLQSHARPSPPAAGKERGEEREEEIKEKKKIKCN</sequence>
<feature type="compositionally biased region" description="Basic residues" evidence="1">
    <location>
        <begin position="213"/>
        <end position="223"/>
    </location>
</feature>
<dbReference type="Proteomes" id="UP000000763">
    <property type="component" value="Chromosome 1"/>
</dbReference>
<feature type="compositionally biased region" description="Low complexity" evidence="1">
    <location>
        <begin position="171"/>
        <end position="183"/>
    </location>
</feature>
<feature type="compositionally biased region" description="Basic and acidic residues" evidence="1">
    <location>
        <begin position="68"/>
        <end position="77"/>
    </location>
</feature>
<evidence type="ECO:0000313" key="3">
    <source>
        <dbReference type="EMBL" id="BAD81546.1"/>
    </source>
</evidence>
<feature type="compositionally biased region" description="Gly residues" evidence="1">
    <location>
        <begin position="95"/>
        <end position="107"/>
    </location>
</feature>
<reference evidence="4" key="2">
    <citation type="journal article" date="2005" name="Nature">
        <title>The map-based sequence of the rice genome.</title>
        <authorList>
            <consortium name="International rice genome sequencing project (IRGSP)"/>
            <person name="Matsumoto T."/>
            <person name="Wu J."/>
            <person name="Kanamori H."/>
            <person name="Katayose Y."/>
            <person name="Fujisawa M."/>
            <person name="Namiki N."/>
            <person name="Mizuno H."/>
            <person name="Yamamoto K."/>
            <person name="Antonio B.A."/>
            <person name="Baba T."/>
            <person name="Sakata K."/>
            <person name="Nagamura Y."/>
            <person name="Aoki H."/>
            <person name="Arikawa K."/>
            <person name="Arita K."/>
            <person name="Bito T."/>
            <person name="Chiden Y."/>
            <person name="Fujitsuka N."/>
            <person name="Fukunaka R."/>
            <person name="Hamada M."/>
            <person name="Harada C."/>
            <person name="Hayashi A."/>
            <person name="Hijishita S."/>
            <person name="Honda M."/>
            <person name="Hosokawa S."/>
            <person name="Ichikawa Y."/>
            <person name="Idonuma A."/>
            <person name="Iijima M."/>
            <person name="Ikeda M."/>
            <person name="Ikeno M."/>
            <person name="Ito K."/>
            <person name="Ito S."/>
            <person name="Ito T."/>
            <person name="Ito Y."/>
            <person name="Ito Y."/>
            <person name="Iwabuchi A."/>
            <person name="Kamiya K."/>
            <person name="Karasawa W."/>
            <person name="Kurita K."/>
            <person name="Katagiri S."/>
            <person name="Kikuta A."/>
            <person name="Kobayashi H."/>
            <person name="Kobayashi N."/>
            <person name="Machita K."/>
            <person name="Maehara T."/>
            <person name="Masukawa M."/>
            <person name="Mizubayashi T."/>
            <person name="Mukai Y."/>
            <person name="Nagasaki H."/>
            <person name="Nagata Y."/>
            <person name="Naito S."/>
            <person name="Nakashima M."/>
            <person name="Nakama Y."/>
            <person name="Nakamichi Y."/>
            <person name="Nakamura M."/>
            <person name="Meguro A."/>
            <person name="Negishi M."/>
            <person name="Ohta I."/>
            <person name="Ohta T."/>
            <person name="Okamoto M."/>
            <person name="Ono N."/>
            <person name="Saji S."/>
            <person name="Sakaguchi M."/>
            <person name="Sakai K."/>
            <person name="Shibata M."/>
            <person name="Shimokawa T."/>
            <person name="Song J."/>
            <person name="Takazaki Y."/>
            <person name="Terasawa K."/>
            <person name="Tsugane M."/>
            <person name="Tsuji K."/>
            <person name="Ueda S."/>
            <person name="Waki K."/>
            <person name="Yamagata H."/>
            <person name="Yamamoto M."/>
            <person name="Yamamoto S."/>
            <person name="Yamane H."/>
            <person name="Yoshiki S."/>
            <person name="Yoshihara R."/>
            <person name="Yukawa K."/>
            <person name="Zhong H."/>
            <person name="Yano M."/>
            <person name="Yuan Q."/>
            <person name="Ouyang S."/>
            <person name="Liu J."/>
            <person name="Jones K.M."/>
            <person name="Gansberger K."/>
            <person name="Moffat K."/>
            <person name="Hill J."/>
            <person name="Bera J."/>
            <person name="Fadrosh D."/>
            <person name="Jin S."/>
            <person name="Johri S."/>
            <person name="Kim M."/>
            <person name="Overton L."/>
            <person name="Reardon M."/>
            <person name="Tsitrin T."/>
            <person name="Vuong H."/>
            <person name="Weaver B."/>
            <person name="Ciecko A."/>
            <person name="Tallon L."/>
            <person name="Jackson J."/>
            <person name="Pai G."/>
            <person name="Aken S.V."/>
            <person name="Utterback T."/>
            <person name="Reidmuller S."/>
            <person name="Feldblyum T."/>
            <person name="Hsiao J."/>
            <person name="Zismann V."/>
            <person name="Iobst S."/>
            <person name="de Vazeille A.R."/>
            <person name="Buell C.R."/>
            <person name="Ying K."/>
            <person name="Li Y."/>
            <person name="Lu T."/>
            <person name="Huang Y."/>
            <person name="Zhao Q."/>
            <person name="Feng Q."/>
            <person name="Zhang L."/>
            <person name="Zhu J."/>
            <person name="Weng Q."/>
            <person name="Mu J."/>
            <person name="Lu Y."/>
            <person name="Fan D."/>
            <person name="Liu Y."/>
            <person name="Guan J."/>
            <person name="Zhang Y."/>
            <person name="Yu S."/>
            <person name="Liu X."/>
            <person name="Zhang Y."/>
            <person name="Hong G."/>
            <person name="Han B."/>
            <person name="Choisne N."/>
            <person name="Demange N."/>
            <person name="Orjeda G."/>
            <person name="Samain S."/>
            <person name="Cattolico L."/>
            <person name="Pelletier E."/>
            <person name="Couloux A."/>
            <person name="Segurens B."/>
            <person name="Wincker P."/>
            <person name="D'Hont A."/>
            <person name="Scarpelli C."/>
            <person name="Weissenbach J."/>
            <person name="Salanoubat M."/>
            <person name="Quetier F."/>
            <person name="Yu Y."/>
            <person name="Kim H.R."/>
            <person name="Rambo T."/>
            <person name="Currie J."/>
            <person name="Collura K."/>
            <person name="Luo M."/>
            <person name="Yang T."/>
            <person name="Ammiraju J.S.S."/>
            <person name="Engler F."/>
            <person name="Soderlund C."/>
            <person name="Wing R.A."/>
            <person name="Palmer L.E."/>
            <person name="de la Bastide M."/>
            <person name="Spiegel L."/>
            <person name="Nascimento L."/>
            <person name="Zutavern T."/>
            <person name="O'Shaughnessy A."/>
            <person name="Dike S."/>
            <person name="Dedhia N."/>
            <person name="Preston R."/>
            <person name="Balija V."/>
            <person name="McCombie W.R."/>
            <person name="Chow T."/>
            <person name="Chen H."/>
            <person name="Chung M."/>
            <person name="Chen C."/>
            <person name="Shaw J."/>
            <person name="Wu H."/>
            <person name="Hsiao K."/>
            <person name="Chao Y."/>
            <person name="Chu M."/>
            <person name="Cheng C."/>
            <person name="Hour A."/>
            <person name="Lee P."/>
            <person name="Lin S."/>
            <person name="Lin Y."/>
            <person name="Liou J."/>
            <person name="Liu S."/>
            <person name="Hsing Y."/>
            <person name="Raghuvanshi S."/>
            <person name="Mohanty A."/>
            <person name="Bharti A.K."/>
            <person name="Gaur A."/>
            <person name="Gupta V."/>
            <person name="Kumar D."/>
            <person name="Ravi V."/>
            <person name="Vij S."/>
            <person name="Kapur A."/>
            <person name="Khurana P."/>
            <person name="Khurana P."/>
            <person name="Khurana J.P."/>
            <person name="Tyagi A.K."/>
            <person name="Gaikwad K."/>
            <person name="Singh A."/>
            <person name="Dalal V."/>
            <person name="Srivastava S."/>
            <person name="Dixit A."/>
            <person name="Pal A.K."/>
            <person name="Ghazi I.A."/>
            <person name="Yadav M."/>
            <person name="Pandit A."/>
            <person name="Bhargava A."/>
            <person name="Sureshbabu K."/>
            <person name="Batra K."/>
            <person name="Sharma T.R."/>
            <person name="Mohapatra T."/>
            <person name="Singh N.K."/>
            <person name="Messing J."/>
            <person name="Nelson A.B."/>
            <person name="Fuks G."/>
            <person name="Kavchok S."/>
            <person name="Keizer G."/>
            <person name="Linton E."/>
            <person name="Llaca V."/>
            <person name="Song R."/>
            <person name="Tanyolac B."/>
            <person name="Young S."/>
            <person name="Ho-Il K."/>
            <person name="Hahn J.H."/>
            <person name="Sangsakoo G."/>
            <person name="Vanavichit A."/>
            <person name="de Mattos Luiz.A.T."/>
            <person name="Zimmer P.D."/>
            <person name="Malone G."/>
            <person name="Dellagostin O."/>
            <person name="de Oliveira A.C."/>
            <person name="Bevan M."/>
            <person name="Bancroft I."/>
            <person name="Minx P."/>
            <person name="Cordum H."/>
            <person name="Wilson R."/>
            <person name="Cheng Z."/>
            <person name="Jin W."/>
            <person name="Jiang J."/>
            <person name="Leong S.A."/>
            <person name="Iwama H."/>
            <person name="Gojobori T."/>
            <person name="Itoh T."/>
            <person name="Niimura Y."/>
            <person name="Fujii Y."/>
            <person name="Habara T."/>
            <person name="Sakai H."/>
            <person name="Sato Y."/>
            <person name="Wilson G."/>
            <person name="Kumar K."/>
            <person name="McCouch S."/>
            <person name="Juretic N."/>
            <person name="Hoen D."/>
            <person name="Wright S."/>
            <person name="Bruskiewich R."/>
            <person name="Bureau T."/>
            <person name="Miyao A."/>
            <person name="Hirochika H."/>
            <person name="Nishikawa T."/>
            <person name="Kadowaki K."/>
            <person name="Sugiura M."/>
            <person name="Burr B."/>
            <person name="Sasaki T."/>
        </authorList>
    </citation>
    <scope>NUCLEOTIDE SEQUENCE [LARGE SCALE GENOMIC DNA]</scope>
    <source>
        <strain evidence="4">cv. Nipponbare</strain>
    </source>
</reference>
<name>Q5NAG0_ORYSJ</name>
<organism evidence="3">
    <name type="scientific">Oryza sativa subsp. japonica</name>
    <name type="common">Rice</name>
    <dbReference type="NCBI Taxonomy" id="39947"/>
    <lineage>
        <taxon>Eukaryota</taxon>
        <taxon>Viridiplantae</taxon>
        <taxon>Streptophyta</taxon>
        <taxon>Embryophyta</taxon>
        <taxon>Tracheophyta</taxon>
        <taxon>Spermatophyta</taxon>
        <taxon>Magnoliopsida</taxon>
        <taxon>Liliopsida</taxon>
        <taxon>Poales</taxon>
        <taxon>Poaceae</taxon>
        <taxon>BOP clade</taxon>
        <taxon>Oryzoideae</taxon>
        <taxon>Oryzeae</taxon>
        <taxon>Oryzinae</taxon>
        <taxon>Oryza</taxon>
        <taxon>Oryza sativa</taxon>
    </lineage>
</organism>
<feature type="region of interest" description="Disordered" evidence="1">
    <location>
        <begin position="41"/>
        <end position="297"/>
    </location>
</feature>
<evidence type="ECO:0000256" key="1">
    <source>
        <dbReference type="SAM" id="MobiDB-lite"/>
    </source>
</evidence>
<feature type="region of interest" description="Disordered" evidence="1">
    <location>
        <begin position="311"/>
        <end position="362"/>
    </location>
</feature>
<accession>Q5NAG0</accession>
<dbReference type="AlphaFoldDB" id="Q5NAG0"/>
<dbReference type="EMBL" id="AP002900">
    <property type="protein sequence ID" value="BAD81503.1"/>
    <property type="molecule type" value="Genomic_DNA"/>
</dbReference>